<evidence type="ECO:0000256" key="1">
    <source>
        <dbReference type="SAM" id="MobiDB-lite"/>
    </source>
</evidence>
<comment type="caution">
    <text evidence="2">The sequence shown here is derived from an EMBL/GenBank/DDBJ whole genome shotgun (WGS) entry which is preliminary data.</text>
</comment>
<name>A0AAD5X3M4_9FUNG</name>
<evidence type="ECO:0000313" key="2">
    <source>
        <dbReference type="EMBL" id="KAJ3048357.1"/>
    </source>
</evidence>
<dbReference type="EMBL" id="JADGJD010000806">
    <property type="protein sequence ID" value="KAJ3048357.1"/>
    <property type="molecule type" value="Genomic_DNA"/>
</dbReference>
<reference evidence="2" key="1">
    <citation type="submission" date="2020-05" db="EMBL/GenBank/DDBJ databases">
        <title>Phylogenomic resolution of chytrid fungi.</title>
        <authorList>
            <person name="Stajich J.E."/>
            <person name="Amses K."/>
            <person name="Simmons R."/>
            <person name="Seto K."/>
            <person name="Myers J."/>
            <person name="Bonds A."/>
            <person name="Quandt C.A."/>
            <person name="Barry K."/>
            <person name="Liu P."/>
            <person name="Grigoriev I."/>
            <person name="Longcore J.E."/>
            <person name="James T.Y."/>
        </authorList>
    </citation>
    <scope>NUCLEOTIDE SEQUENCE</scope>
    <source>
        <strain evidence="2">JEL0318</strain>
    </source>
</reference>
<gene>
    <name evidence="2" type="ORF">HK097_010645</name>
</gene>
<feature type="region of interest" description="Disordered" evidence="1">
    <location>
        <begin position="92"/>
        <end position="127"/>
    </location>
</feature>
<protein>
    <submittedName>
        <fullName evidence="2">Uncharacterized protein</fullName>
    </submittedName>
</protein>
<keyword evidence="3" id="KW-1185">Reference proteome</keyword>
<sequence length="241" mass="27548">MDPEAMQQVAAAVMAELRPTMNELLAGQASTHTLVQSTRDEARGHHKSIVSQILNRTDELSDADINIALHLRIVESQVDQIHKRVLDETERSHHFRPYPLQRPYRSHPSHVDVRDDEDHPTPSLPFEDIPLPRDEFMSAKNLIVYLVTRAHPQELKHISERRLLFKVRGKKGHNAAAALIQVFRDAKGNIPRESYGDVRDLFVNDIDFTGVVRYGEDLEHRQRWLITVGFKPGRGKGKGRA</sequence>
<accession>A0AAD5X3M4</accession>
<organism evidence="2 3">
    <name type="scientific">Rhizophlyctis rosea</name>
    <dbReference type="NCBI Taxonomy" id="64517"/>
    <lineage>
        <taxon>Eukaryota</taxon>
        <taxon>Fungi</taxon>
        <taxon>Fungi incertae sedis</taxon>
        <taxon>Chytridiomycota</taxon>
        <taxon>Chytridiomycota incertae sedis</taxon>
        <taxon>Chytridiomycetes</taxon>
        <taxon>Rhizophlyctidales</taxon>
        <taxon>Rhizophlyctidaceae</taxon>
        <taxon>Rhizophlyctis</taxon>
    </lineage>
</organism>
<dbReference type="Proteomes" id="UP001212841">
    <property type="component" value="Unassembled WGS sequence"/>
</dbReference>
<feature type="compositionally biased region" description="Basic and acidic residues" evidence="1">
    <location>
        <begin position="109"/>
        <end position="120"/>
    </location>
</feature>
<evidence type="ECO:0000313" key="3">
    <source>
        <dbReference type="Proteomes" id="UP001212841"/>
    </source>
</evidence>
<dbReference type="AlphaFoldDB" id="A0AAD5X3M4"/>
<proteinExistence type="predicted"/>